<organism evidence="2 3">
    <name type="scientific">Citricoccus parietis</name>
    <dbReference type="NCBI Taxonomy" id="592307"/>
    <lineage>
        <taxon>Bacteria</taxon>
        <taxon>Bacillati</taxon>
        <taxon>Actinomycetota</taxon>
        <taxon>Actinomycetes</taxon>
        <taxon>Micrococcales</taxon>
        <taxon>Micrococcaceae</taxon>
        <taxon>Citricoccus</taxon>
    </lineage>
</organism>
<dbReference type="Proteomes" id="UP001589575">
    <property type="component" value="Unassembled WGS sequence"/>
</dbReference>
<evidence type="ECO:0000313" key="2">
    <source>
        <dbReference type="EMBL" id="MFB9070068.1"/>
    </source>
</evidence>
<keyword evidence="3" id="KW-1185">Reference proteome</keyword>
<sequence>MVHRHGGPGIRVLRPHRRTCRLRVRRRRRGQQRLIRPRPPRHVHTTDQTLCPGETRHEPVPRRNAFRCRSAGSEQPLRPAPVRGAHALRLQAQRSLRQAVRGPHRVPRLAGG</sequence>
<reference evidence="2 3" key="1">
    <citation type="submission" date="2024-09" db="EMBL/GenBank/DDBJ databases">
        <authorList>
            <person name="Sun Q."/>
            <person name="Mori K."/>
        </authorList>
    </citation>
    <scope>NUCLEOTIDE SEQUENCE [LARGE SCALE GENOMIC DNA]</scope>
    <source>
        <strain evidence="2 3">CCM 7609</strain>
    </source>
</reference>
<name>A0ABV5FTQ7_9MICC</name>
<comment type="caution">
    <text evidence="2">The sequence shown here is derived from an EMBL/GenBank/DDBJ whole genome shotgun (WGS) entry which is preliminary data.</text>
</comment>
<accession>A0ABV5FTQ7</accession>
<evidence type="ECO:0000256" key="1">
    <source>
        <dbReference type="SAM" id="MobiDB-lite"/>
    </source>
</evidence>
<evidence type="ECO:0000313" key="3">
    <source>
        <dbReference type="Proteomes" id="UP001589575"/>
    </source>
</evidence>
<gene>
    <name evidence="2" type="ORF">ACFFX0_02220</name>
</gene>
<feature type="compositionally biased region" description="Basic residues" evidence="1">
    <location>
        <begin position="25"/>
        <end position="43"/>
    </location>
</feature>
<proteinExistence type="predicted"/>
<dbReference type="EMBL" id="JBHMFI010000001">
    <property type="protein sequence ID" value="MFB9070068.1"/>
    <property type="molecule type" value="Genomic_DNA"/>
</dbReference>
<protein>
    <submittedName>
        <fullName evidence="2">Uncharacterized protein</fullName>
    </submittedName>
</protein>
<feature type="region of interest" description="Disordered" evidence="1">
    <location>
        <begin position="25"/>
        <end position="62"/>
    </location>
</feature>